<dbReference type="SMART" id="SM00448">
    <property type="entry name" value="REC"/>
    <property type="match status" value="1"/>
</dbReference>
<comment type="caution">
    <text evidence="4">The sequence shown here is derived from an EMBL/GenBank/DDBJ whole genome shotgun (WGS) entry which is preliminary data.</text>
</comment>
<dbReference type="eggNOG" id="COG0745">
    <property type="taxonomic scope" value="Bacteria"/>
</dbReference>
<dbReference type="PANTHER" id="PTHR44591:SF3">
    <property type="entry name" value="RESPONSE REGULATORY DOMAIN-CONTAINING PROTEIN"/>
    <property type="match status" value="1"/>
</dbReference>
<organism evidence="4 5">
    <name type="scientific">Idiomarina xiamenensis 10-D-4</name>
    <dbReference type="NCBI Taxonomy" id="740709"/>
    <lineage>
        <taxon>Bacteria</taxon>
        <taxon>Pseudomonadati</taxon>
        <taxon>Pseudomonadota</taxon>
        <taxon>Gammaproteobacteria</taxon>
        <taxon>Alteromonadales</taxon>
        <taxon>Idiomarinaceae</taxon>
        <taxon>Idiomarina</taxon>
    </lineage>
</organism>
<keyword evidence="1 2" id="KW-0597">Phosphoprotein</keyword>
<dbReference type="InterPro" id="IPR001789">
    <property type="entry name" value="Sig_transdc_resp-reg_receiver"/>
</dbReference>
<evidence type="ECO:0000256" key="1">
    <source>
        <dbReference type="ARBA" id="ARBA00022553"/>
    </source>
</evidence>
<dbReference type="Proteomes" id="UP000014115">
    <property type="component" value="Unassembled WGS sequence"/>
</dbReference>
<dbReference type="InterPro" id="IPR050595">
    <property type="entry name" value="Bact_response_regulator"/>
</dbReference>
<evidence type="ECO:0000259" key="3">
    <source>
        <dbReference type="PROSITE" id="PS50110"/>
    </source>
</evidence>
<evidence type="ECO:0000256" key="2">
    <source>
        <dbReference type="PROSITE-ProRule" id="PRU00169"/>
    </source>
</evidence>
<dbReference type="Pfam" id="PF00072">
    <property type="entry name" value="Response_reg"/>
    <property type="match status" value="1"/>
</dbReference>
<dbReference type="OrthoDB" id="9800897at2"/>
<proteinExistence type="predicted"/>
<feature type="domain" description="Response regulatory" evidence="3">
    <location>
        <begin position="3"/>
        <end position="118"/>
    </location>
</feature>
<keyword evidence="5" id="KW-1185">Reference proteome</keyword>
<accession>K2L302</accession>
<feature type="modified residue" description="4-aspartylphosphate" evidence="2">
    <location>
        <position position="52"/>
    </location>
</feature>
<sequence length="123" mass="13365">MNKVLIADDDFISLEVLKAMLGAYPIELYTATNGQQAIQVAEQQHPALILLDYDMPDMSGAEVCVALRQQGFAQTPIVAITGHQSATELNACREAGMLATLHKPVSPDALDELLHKYLPQAFS</sequence>
<protein>
    <submittedName>
        <fullName evidence="4">Chemotaxis protein CheY</fullName>
    </submittedName>
</protein>
<name>K2L302_9GAMM</name>
<reference evidence="4 5" key="1">
    <citation type="journal article" date="2012" name="J. Bacteriol.">
        <title>Genome Sequence of Idiomarina xiamenensis Type Strain 10-D-4.</title>
        <authorList>
            <person name="Lai Q."/>
            <person name="Wang L."/>
            <person name="Wang W."/>
            <person name="Shao Z."/>
        </authorList>
    </citation>
    <scope>NUCLEOTIDE SEQUENCE [LARGE SCALE GENOMIC DNA]</scope>
    <source>
        <strain evidence="4 5">10-D-4</strain>
    </source>
</reference>
<dbReference type="PROSITE" id="PS50110">
    <property type="entry name" value="RESPONSE_REGULATORY"/>
    <property type="match status" value="1"/>
</dbReference>
<dbReference type="STRING" id="740709.A10D4_06301"/>
<evidence type="ECO:0000313" key="5">
    <source>
        <dbReference type="Proteomes" id="UP000014115"/>
    </source>
</evidence>
<dbReference type="Gene3D" id="3.40.50.2300">
    <property type="match status" value="1"/>
</dbReference>
<dbReference type="PATRIC" id="fig|740709.3.peg.1285"/>
<dbReference type="InterPro" id="IPR011006">
    <property type="entry name" value="CheY-like_superfamily"/>
</dbReference>
<gene>
    <name evidence="4" type="ORF">A10D4_06301</name>
</gene>
<dbReference type="CDD" id="cd17546">
    <property type="entry name" value="REC_hyHK_CKI1_RcsC-like"/>
    <property type="match status" value="1"/>
</dbReference>
<dbReference type="SUPFAM" id="SSF52172">
    <property type="entry name" value="CheY-like"/>
    <property type="match status" value="1"/>
</dbReference>
<evidence type="ECO:0000313" key="4">
    <source>
        <dbReference type="EMBL" id="EKE84280.1"/>
    </source>
</evidence>
<dbReference type="EMBL" id="AMRG01000006">
    <property type="protein sequence ID" value="EKE84280.1"/>
    <property type="molecule type" value="Genomic_DNA"/>
</dbReference>
<dbReference type="PANTHER" id="PTHR44591">
    <property type="entry name" value="STRESS RESPONSE REGULATOR PROTEIN 1"/>
    <property type="match status" value="1"/>
</dbReference>
<dbReference type="GO" id="GO:0000160">
    <property type="term" value="P:phosphorelay signal transduction system"/>
    <property type="evidence" value="ECO:0007669"/>
    <property type="project" value="InterPro"/>
</dbReference>
<dbReference type="RefSeq" id="WP_008488426.1">
    <property type="nucleotide sequence ID" value="NZ_AMRG01000006.1"/>
</dbReference>
<dbReference type="AlphaFoldDB" id="K2L302"/>